<dbReference type="GO" id="GO:0042910">
    <property type="term" value="F:xenobiotic transmembrane transporter activity"/>
    <property type="evidence" value="ECO:0007669"/>
    <property type="project" value="InterPro"/>
</dbReference>
<evidence type="ECO:0000313" key="12">
    <source>
        <dbReference type="Proteomes" id="UP000823633"/>
    </source>
</evidence>
<feature type="transmembrane region" description="Helical" evidence="10">
    <location>
        <begin position="192"/>
        <end position="214"/>
    </location>
</feature>
<keyword evidence="6 10" id="KW-1133">Transmembrane helix</keyword>
<reference evidence="11" key="1">
    <citation type="submission" date="2020-10" db="EMBL/GenBank/DDBJ databases">
        <authorList>
            <person name="Gilroy R."/>
        </authorList>
    </citation>
    <scope>NUCLEOTIDE SEQUENCE</scope>
    <source>
        <strain evidence="11">11167</strain>
    </source>
</reference>
<keyword evidence="3" id="KW-0050">Antiport</keyword>
<dbReference type="GO" id="GO:0005886">
    <property type="term" value="C:plasma membrane"/>
    <property type="evidence" value="ECO:0007669"/>
    <property type="project" value="UniProtKB-SubCell"/>
</dbReference>
<proteinExistence type="predicted"/>
<evidence type="ECO:0000256" key="7">
    <source>
        <dbReference type="ARBA" id="ARBA00023065"/>
    </source>
</evidence>
<dbReference type="Pfam" id="PF01554">
    <property type="entry name" value="MatE"/>
    <property type="match status" value="2"/>
</dbReference>
<feature type="transmembrane region" description="Helical" evidence="10">
    <location>
        <begin position="386"/>
        <end position="406"/>
    </location>
</feature>
<feature type="transmembrane region" description="Helical" evidence="10">
    <location>
        <begin position="412"/>
        <end position="433"/>
    </location>
</feature>
<dbReference type="CDD" id="cd13138">
    <property type="entry name" value="MATE_yoeA_like"/>
    <property type="match status" value="1"/>
</dbReference>
<dbReference type="EMBL" id="JADIMU010000049">
    <property type="protein sequence ID" value="MBO8443579.1"/>
    <property type="molecule type" value="Genomic_DNA"/>
</dbReference>
<organism evidence="11 12">
    <name type="scientific">Candidatus Aphodenecus pullistercoris</name>
    <dbReference type="NCBI Taxonomy" id="2840669"/>
    <lineage>
        <taxon>Bacteria</taxon>
        <taxon>Pseudomonadati</taxon>
        <taxon>Spirochaetota</taxon>
        <taxon>Spirochaetia</taxon>
        <taxon>Spirochaetales</taxon>
        <taxon>Candidatus Aphodenecus</taxon>
    </lineage>
</organism>
<comment type="subcellular location">
    <subcellularLocation>
        <location evidence="1">Cell membrane</location>
        <topology evidence="1">Multi-pass membrane protein</topology>
    </subcellularLocation>
</comment>
<sequence length="440" mass="47925">MAVNLTRGPIIRSMLLFTLPLTLGNLLQQLYNITDSAIVGRFVGSDALAAVGSAYSLMTFVTSVIIGLCLGSMALFSLYYGKGDLKRFRLTFTASGLIIALTSAVLMLACLIWNRPIVRLLNTPGEIEDMLASYLFIIYLGLPATFISNFLSAVLRSIGESRVPLVYYAISVVLNIFLDLFYVLVLDQGVEGAAIATVISQYVSAVLLLVHTAVRYRHLWPTRQELRVSRSAASDVVRYSFITCLQQSVMNFGILMVQGLVNSFGIEVMAAFAAGVKIDSFAYLPVQDFGNAYSVFVSQNRGAGESGRIRRGTRGALAVTCLFALVLSALVNIFARPLFSLFLDSSEAGIMDIGVGYLRLEGSFYIGIAILFLLYGHFRAIGKPSISLILTLFSLGTRVALSYALAPSLGYQMIWISVPIGWALADLVGALLMTRTRRLE</sequence>
<feature type="transmembrane region" description="Helical" evidence="10">
    <location>
        <begin position="355"/>
        <end position="374"/>
    </location>
</feature>
<evidence type="ECO:0000256" key="10">
    <source>
        <dbReference type="SAM" id="Phobius"/>
    </source>
</evidence>
<keyword evidence="4" id="KW-1003">Cell membrane</keyword>
<dbReference type="Proteomes" id="UP000823633">
    <property type="component" value="Unassembled WGS sequence"/>
</dbReference>
<evidence type="ECO:0000313" key="11">
    <source>
        <dbReference type="EMBL" id="MBO8443579.1"/>
    </source>
</evidence>
<dbReference type="InterPro" id="IPR050222">
    <property type="entry name" value="MATE_MdtK"/>
</dbReference>
<feature type="transmembrane region" description="Helical" evidence="10">
    <location>
        <begin position="134"/>
        <end position="153"/>
    </location>
</feature>
<keyword evidence="7" id="KW-0406">Ion transport</keyword>
<reference evidence="11" key="2">
    <citation type="journal article" date="2021" name="PeerJ">
        <title>Extensive microbial diversity within the chicken gut microbiome revealed by metagenomics and culture.</title>
        <authorList>
            <person name="Gilroy R."/>
            <person name="Ravi A."/>
            <person name="Getino M."/>
            <person name="Pursley I."/>
            <person name="Horton D.L."/>
            <person name="Alikhan N.F."/>
            <person name="Baker D."/>
            <person name="Gharbi K."/>
            <person name="Hall N."/>
            <person name="Watson M."/>
            <person name="Adriaenssens E.M."/>
            <person name="Foster-Nyarko E."/>
            <person name="Jarju S."/>
            <person name="Secka A."/>
            <person name="Antonio M."/>
            <person name="Oren A."/>
            <person name="Chaudhuri R.R."/>
            <person name="La Ragione R."/>
            <person name="Hildebrand F."/>
            <person name="Pallen M.J."/>
        </authorList>
    </citation>
    <scope>NUCLEOTIDE SEQUENCE</scope>
    <source>
        <strain evidence="11">11167</strain>
    </source>
</reference>
<dbReference type="InterPro" id="IPR048279">
    <property type="entry name" value="MdtK-like"/>
</dbReference>
<feature type="transmembrane region" description="Helical" evidence="10">
    <location>
        <begin position="165"/>
        <end position="186"/>
    </location>
</feature>
<name>A0A9D9HA55_9SPIR</name>
<feature type="transmembrane region" description="Helical" evidence="10">
    <location>
        <begin position="316"/>
        <end position="335"/>
    </location>
</feature>
<keyword evidence="8 10" id="KW-0472">Membrane</keyword>
<accession>A0A9D9HA55</accession>
<dbReference type="PIRSF" id="PIRSF006603">
    <property type="entry name" value="DinF"/>
    <property type="match status" value="1"/>
</dbReference>
<evidence type="ECO:0000256" key="1">
    <source>
        <dbReference type="ARBA" id="ARBA00004651"/>
    </source>
</evidence>
<feature type="transmembrane region" description="Helical" evidence="10">
    <location>
        <begin position="52"/>
        <end position="80"/>
    </location>
</feature>
<evidence type="ECO:0000256" key="4">
    <source>
        <dbReference type="ARBA" id="ARBA00022475"/>
    </source>
</evidence>
<evidence type="ECO:0000256" key="9">
    <source>
        <dbReference type="ARBA" id="ARBA00031636"/>
    </source>
</evidence>
<evidence type="ECO:0000256" key="2">
    <source>
        <dbReference type="ARBA" id="ARBA00022448"/>
    </source>
</evidence>
<dbReference type="NCBIfam" id="TIGR00797">
    <property type="entry name" value="matE"/>
    <property type="match status" value="1"/>
</dbReference>
<keyword evidence="5 10" id="KW-0812">Transmembrane</keyword>
<dbReference type="PANTHER" id="PTHR43298:SF2">
    <property type="entry name" value="FMN_FAD EXPORTER YEEO-RELATED"/>
    <property type="match status" value="1"/>
</dbReference>
<evidence type="ECO:0000256" key="8">
    <source>
        <dbReference type="ARBA" id="ARBA00023136"/>
    </source>
</evidence>
<dbReference type="GO" id="GO:0006811">
    <property type="term" value="P:monoatomic ion transport"/>
    <property type="evidence" value="ECO:0007669"/>
    <property type="project" value="UniProtKB-KW"/>
</dbReference>
<evidence type="ECO:0000256" key="6">
    <source>
        <dbReference type="ARBA" id="ARBA00022989"/>
    </source>
</evidence>
<feature type="transmembrane region" description="Helical" evidence="10">
    <location>
        <begin position="92"/>
        <end position="114"/>
    </location>
</feature>
<dbReference type="GO" id="GO:0015297">
    <property type="term" value="F:antiporter activity"/>
    <property type="evidence" value="ECO:0007669"/>
    <property type="project" value="UniProtKB-KW"/>
</dbReference>
<evidence type="ECO:0000256" key="5">
    <source>
        <dbReference type="ARBA" id="ARBA00022692"/>
    </source>
</evidence>
<gene>
    <name evidence="11" type="ORF">IAC42_07480</name>
</gene>
<dbReference type="AlphaFoldDB" id="A0A9D9HA55"/>
<keyword evidence="2" id="KW-0813">Transport</keyword>
<protein>
    <recommendedName>
        <fullName evidence="9">Multidrug-efflux transporter</fullName>
    </recommendedName>
</protein>
<dbReference type="PANTHER" id="PTHR43298">
    <property type="entry name" value="MULTIDRUG RESISTANCE PROTEIN NORM-RELATED"/>
    <property type="match status" value="1"/>
</dbReference>
<comment type="caution">
    <text evidence="11">The sequence shown here is derived from an EMBL/GenBank/DDBJ whole genome shotgun (WGS) entry which is preliminary data.</text>
</comment>
<evidence type="ECO:0000256" key="3">
    <source>
        <dbReference type="ARBA" id="ARBA00022449"/>
    </source>
</evidence>
<dbReference type="InterPro" id="IPR002528">
    <property type="entry name" value="MATE_fam"/>
</dbReference>